<name>S9W107_SCHCR</name>
<dbReference type="Pfam" id="PF01265">
    <property type="entry name" value="Cyto_heme_lyase"/>
    <property type="match status" value="2"/>
</dbReference>
<evidence type="ECO:0000256" key="4">
    <source>
        <dbReference type="ARBA" id="ARBA00022723"/>
    </source>
</evidence>
<evidence type="ECO:0000256" key="11">
    <source>
        <dbReference type="SAM" id="MobiDB-lite"/>
    </source>
</evidence>
<evidence type="ECO:0000256" key="9">
    <source>
        <dbReference type="ARBA" id="ARBA00023239"/>
    </source>
</evidence>
<dbReference type="STRING" id="653667.S9W107"/>
<comment type="similarity">
    <text evidence="2 10">Belongs to the cytochrome c-type heme lyase family.</text>
</comment>
<keyword evidence="8 10" id="KW-0472">Membrane</keyword>
<evidence type="ECO:0000256" key="8">
    <source>
        <dbReference type="ARBA" id="ARBA00023136"/>
    </source>
</evidence>
<keyword evidence="3 10" id="KW-0349">Heme</keyword>
<evidence type="ECO:0000313" key="13">
    <source>
        <dbReference type="Proteomes" id="UP000015464"/>
    </source>
</evidence>
<evidence type="ECO:0000256" key="2">
    <source>
        <dbReference type="ARBA" id="ARBA00007255"/>
    </source>
</evidence>
<evidence type="ECO:0000256" key="7">
    <source>
        <dbReference type="ARBA" id="ARBA00023128"/>
    </source>
</evidence>
<dbReference type="PANTHER" id="PTHR12743:SF3">
    <property type="entry name" value="HOLOCYTOCHROME-C SYNTHASE"/>
    <property type="match status" value="1"/>
</dbReference>
<dbReference type="Proteomes" id="UP000015464">
    <property type="component" value="Unassembled WGS sequence"/>
</dbReference>
<keyword evidence="6 10" id="KW-0408">Iron</keyword>
<dbReference type="GeneID" id="25037504"/>
<keyword evidence="4 10" id="KW-0479">Metal-binding</keyword>
<dbReference type="GO" id="GO:0046872">
    <property type="term" value="F:metal ion binding"/>
    <property type="evidence" value="ECO:0007669"/>
    <property type="project" value="UniProtKB-KW"/>
</dbReference>
<dbReference type="HOGENOM" id="CLU_048602_0_0_1"/>
<dbReference type="EC" id="4.4.1.17" evidence="10"/>
<keyword evidence="13" id="KW-1185">Reference proteome</keyword>
<feature type="region of interest" description="Disordered" evidence="11">
    <location>
        <begin position="143"/>
        <end position="173"/>
    </location>
</feature>
<feature type="compositionally biased region" description="Polar residues" evidence="11">
    <location>
        <begin position="45"/>
        <end position="69"/>
    </location>
</feature>
<evidence type="ECO:0000313" key="12">
    <source>
        <dbReference type="EMBL" id="EPY53578.1"/>
    </source>
</evidence>
<organism evidence="12 13">
    <name type="scientific">Schizosaccharomyces cryophilus (strain OY26 / ATCC MYA-4695 / CBS 11777 / NBRC 106824 / NRRL Y48691)</name>
    <name type="common">Fission yeast</name>
    <dbReference type="NCBI Taxonomy" id="653667"/>
    <lineage>
        <taxon>Eukaryota</taxon>
        <taxon>Fungi</taxon>
        <taxon>Dikarya</taxon>
        <taxon>Ascomycota</taxon>
        <taxon>Taphrinomycotina</taxon>
        <taxon>Schizosaccharomycetes</taxon>
        <taxon>Schizosaccharomycetales</taxon>
        <taxon>Schizosaccharomycetaceae</taxon>
        <taxon>Schizosaccharomyces</taxon>
    </lineage>
</organism>
<protein>
    <recommendedName>
        <fullName evidence="10">Holocytochrome c-type synthase</fullName>
        <ecNumber evidence="10">4.4.1.17</ecNumber>
    </recommendedName>
</protein>
<keyword evidence="5 10" id="KW-0999">Mitochondrion inner membrane</keyword>
<comment type="subcellular location">
    <subcellularLocation>
        <location evidence="1 10">Mitochondrion inner membrane</location>
    </subcellularLocation>
</comment>
<feature type="region of interest" description="Disordered" evidence="11">
    <location>
        <begin position="1"/>
        <end position="32"/>
    </location>
</feature>
<feature type="compositionally biased region" description="Polar residues" evidence="11">
    <location>
        <begin position="152"/>
        <end position="173"/>
    </location>
</feature>
<evidence type="ECO:0000256" key="3">
    <source>
        <dbReference type="ARBA" id="ARBA00022617"/>
    </source>
</evidence>
<keyword evidence="9 10" id="KW-0456">Lyase</keyword>
<feature type="region of interest" description="Disordered" evidence="11">
    <location>
        <begin position="45"/>
        <end position="73"/>
    </location>
</feature>
<dbReference type="OrthoDB" id="1158011at2759"/>
<dbReference type="GO" id="GO:0005743">
    <property type="term" value="C:mitochondrial inner membrane"/>
    <property type="evidence" value="ECO:0007669"/>
    <property type="project" value="UniProtKB-SubCell"/>
</dbReference>
<sequence>MSDQESPNARSCPIDHRAYTQQQQQEMPRDTDNWSSWLKTLWTTSAPVGPTSQSTIGQSRTNELNSQQIPPECPMHAQREEADKKRGPLSWFGWRQDVRENKGTIAVAPEMETIPSECPMSKQKNNSEESSSWFSFLKPVEVREQPKHEQQQRQTYPSECPMSQGTSSKESWSSWLWGKQEGGSSEMNPDNLMYKDISQKATRDQVVNLGTNRSTSSIPKADGDLWKYPSPQQMYNAMWRKGYRDSGENVPMMVEIHNFLNEGAWKEIQAWEQSSGQNTDPKLLRFEGNASKKSPRAMWYMMLGRMFPGRWGTSEGPFDRHDWYVQRKDNQIVRYIIDYYEAPDDGGQPVFSLDVRPALDDLNAMRMRWRHWQDQRESNH</sequence>
<dbReference type="GO" id="GO:0004408">
    <property type="term" value="F:holocytochrome-c synthase activity"/>
    <property type="evidence" value="ECO:0007669"/>
    <property type="project" value="UniProtKB-EC"/>
</dbReference>
<dbReference type="RefSeq" id="XP_013021298.1">
    <property type="nucleotide sequence ID" value="XM_013165844.1"/>
</dbReference>
<proteinExistence type="inferred from homology"/>
<dbReference type="InterPro" id="IPR000511">
    <property type="entry name" value="Holocyt_c/c1_synthase"/>
</dbReference>
<evidence type="ECO:0000256" key="1">
    <source>
        <dbReference type="ARBA" id="ARBA00004273"/>
    </source>
</evidence>
<evidence type="ECO:0000256" key="5">
    <source>
        <dbReference type="ARBA" id="ARBA00022792"/>
    </source>
</evidence>
<accession>S9W107</accession>
<dbReference type="PROSITE" id="PS00821">
    <property type="entry name" value="CYTO_HEME_LYASE_1"/>
    <property type="match status" value="1"/>
</dbReference>
<evidence type="ECO:0000256" key="10">
    <source>
        <dbReference type="RuleBase" id="RU363130"/>
    </source>
</evidence>
<gene>
    <name evidence="12" type="ORF">SPOG_03187</name>
</gene>
<dbReference type="EMBL" id="KE546988">
    <property type="protein sequence ID" value="EPY53578.1"/>
    <property type="molecule type" value="Genomic_DNA"/>
</dbReference>
<dbReference type="PANTHER" id="PTHR12743">
    <property type="entry name" value="CYTOCHROME C1 HEME LYASE"/>
    <property type="match status" value="1"/>
</dbReference>
<comment type="function">
    <text evidence="10">Lyase that catalyzes the covalent linking of the heme group to the cytochrome C apoprotein to produce the mature functional cytochrome.</text>
</comment>
<dbReference type="AlphaFoldDB" id="S9W107"/>
<reference evidence="12 13" key="1">
    <citation type="journal article" date="2011" name="Science">
        <title>Comparative functional genomics of the fission yeasts.</title>
        <authorList>
            <person name="Rhind N."/>
            <person name="Chen Z."/>
            <person name="Yassour M."/>
            <person name="Thompson D.A."/>
            <person name="Haas B.J."/>
            <person name="Habib N."/>
            <person name="Wapinski I."/>
            <person name="Roy S."/>
            <person name="Lin M.F."/>
            <person name="Heiman D.I."/>
            <person name="Young S.K."/>
            <person name="Furuya K."/>
            <person name="Guo Y."/>
            <person name="Pidoux A."/>
            <person name="Chen H.M."/>
            <person name="Robbertse B."/>
            <person name="Goldberg J.M."/>
            <person name="Aoki K."/>
            <person name="Bayne E.H."/>
            <person name="Berlin A.M."/>
            <person name="Desjardins C.A."/>
            <person name="Dobbs E."/>
            <person name="Dukaj L."/>
            <person name="Fan L."/>
            <person name="FitzGerald M.G."/>
            <person name="French C."/>
            <person name="Gujja S."/>
            <person name="Hansen K."/>
            <person name="Keifenheim D."/>
            <person name="Levin J.Z."/>
            <person name="Mosher R.A."/>
            <person name="Mueller C.A."/>
            <person name="Pfiffner J."/>
            <person name="Priest M."/>
            <person name="Russ C."/>
            <person name="Smialowska A."/>
            <person name="Swoboda P."/>
            <person name="Sykes S.M."/>
            <person name="Vaughn M."/>
            <person name="Vengrova S."/>
            <person name="Yoder R."/>
            <person name="Zeng Q."/>
            <person name="Allshire R."/>
            <person name="Baulcombe D."/>
            <person name="Birren B.W."/>
            <person name="Brown W."/>
            <person name="Ekwall K."/>
            <person name="Kellis M."/>
            <person name="Leatherwood J."/>
            <person name="Levin H."/>
            <person name="Margalit H."/>
            <person name="Martienssen R."/>
            <person name="Nieduszynski C.A."/>
            <person name="Spatafora J.W."/>
            <person name="Friedman N."/>
            <person name="Dalgaard J.Z."/>
            <person name="Baumann P."/>
            <person name="Niki H."/>
            <person name="Regev A."/>
            <person name="Nusbaum C."/>
        </authorList>
    </citation>
    <scope>NUCLEOTIDE SEQUENCE [LARGE SCALE GENOMIC DNA]</scope>
    <source>
        <strain evidence="13">OY26 / ATCC MYA-4695 / CBS 11777 / NBRC 106824 / NRRL Y48691</strain>
    </source>
</reference>
<keyword evidence="7 10" id="KW-0496">Mitochondrion</keyword>
<comment type="catalytic activity">
    <reaction evidence="10">
        <text>holo-[cytochrome c] = apo-[cytochrome c] + heme b</text>
        <dbReference type="Rhea" id="RHEA:22648"/>
        <dbReference type="Rhea" id="RHEA-COMP:10725"/>
        <dbReference type="Rhea" id="RHEA-COMP:10726"/>
        <dbReference type="ChEBI" id="CHEBI:29950"/>
        <dbReference type="ChEBI" id="CHEBI:60344"/>
        <dbReference type="ChEBI" id="CHEBI:83739"/>
        <dbReference type="EC" id="4.4.1.17"/>
    </reaction>
</comment>
<evidence type="ECO:0000256" key="6">
    <source>
        <dbReference type="ARBA" id="ARBA00023004"/>
    </source>
</evidence>
<dbReference type="OMA" id="KKSPRAM"/>
<dbReference type="PROSITE" id="PS00822">
    <property type="entry name" value="CYTO_HEME_LYASE_2"/>
    <property type="match status" value="1"/>
</dbReference>
<dbReference type="eggNOG" id="KOG3996">
    <property type="taxonomic scope" value="Eukaryota"/>
</dbReference>